<keyword evidence="2" id="KW-0378">Hydrolase</keyword>
<dbReference type="GO" id="GO:0006139">
    <property type="term" value="P:nucleobase-containing compound metabolic process"/>
    <property type="evidence" value="ECO:0007669"/>
    <property type="project" value="InterPro"/>
</dbReference>
<dbReference type="EMBL" id="ATHJ01000101">
    <property type="protein sequence ID" value="EPR37736.1"/>
    <property type="molecule type" value="Genomic_DNA"/>
</dbReference>
<dbReference type="SMART" id="SM00491">
    <property type="entry name" value="HELICc2"/>
    <property type="match status" value="1"/>
</dbReference>
<organism evidence="7 8">
    <name type="scientific">Desulfococcus multivorans DSM 2059</name>
    <dbReference type="NCBI Taxonomy" id="1121405"/>
    <lineage>
        <taxon>Bacteria</taxon>
        <taxon>Pseudomonadati</taxon>
        <taxon>Thermodesulfobacteriota</taxon>
        <taxon>Desulfobacteria</taxon>
        <taxon>Desulfobacterales</taxon>
        <taxon>Desulfococcaceae</taxon>
        <taxon>Desulfococcus</taxon>
    </lineage>
</organism>
<dbReference type="GO" id="GO:0016818">
    <property type="term" value="F:hydrolase activity, acting on acid anhydrides, in phosphorus-containing anhydrides"/>
    <property type="evidence" value="ECO:0007669"/>
    <property type="project" value="InterPro"/>
</dbReference>
<proteinExistence type="inferred from homology"/>
<dbReference type="PANTHER" id="PTHR11472:SF34">
    <property type="entry name" value="REGULATOR OF TELOMERE ELONGATION HELICASE 1"/>
    <property type="match status" value="1"/>
</dbReference>
<gene>
    <name evidence="7" type="ORF">dsmv_3025</name>
</gene>
<evidence type="ECO:0000256" key="1">
    <source>
        <dbReference type="ARBA" id="ARBA00022741"/>
    </source>
</evidence>
<dbReference type="STRING" id="897.B2D07_09620"/>
<accession>S7TLI3</accession>
<feature type="domain" description="Helicase ATP-binding" evidence="6">
    <location>
        <begin position="273"/>
        <end position="548"/>
    </location>
</feature>
<dbReference type="SUPFAM" id="SSF52540">
    <property type="entry name" value="P-loop containing nucleoside triphosphate hydrolases"/>
    <property type="match status" value="1"/>
</dbReference>
<dbReference type="Proteomes" id="UP000014977">
    <property type="component" value="Unassembled WGS sequence"/>
</dbReference>
<comment type="caution">
    <text evidence="7">The sequence shown here is derived from an EMBL/GenBank/DDBJ whole genome shotgun (WGS) entry which is preliminary data.</text>
</comment>
<dbReference type="PANTHER" id="PTHR11472">
    <property type="entry name" value="DNA REPAIR DEAD HELICASE RAD3/XP-D SUBFAMILY MEMBER"/>
    <property type="match status" value="1"/>
</dbReference>
<keyword evidence="3" id="KW-0067">ATP-binding</keyword>
<evidence type="ECO:0000256" key="3">
    <source>
        <dbReference type="ARBA" id="ARBA00022840"/>
    </source>
</evidence>
<feature type="region of interest" description="Disordered" evidence="5">
    <location>
        <begin position="917"/>
        <end position="947"/>
    </location>
</feature>
<protein>
    <submittedName>
        <fullName evidence="7">Helicase c2</fullName>
    </submittedName>
</protein>
<dbReference type="InterPro" id="IPR027417">
    <property type="entry name" value="P-loop_NTPase"/>
</dbReference>
<evidence type="ECO:0000256" key="4">
    <source>
        <dbReference type="ARBA" id="ARBA00038058"/>
    </source>
</evidence>
<name>S7TLI3_DESML</name>
<dbReference type="InterPro" id="IPR006555">
    <property type="entry name" value="ATP-dep_Helicase_C"/>
</dbReference>
<dbReference type="GO" id="GO:0005524">
    <property type="term" value="F:ATP binding"/>
    <property type="evidence" value="ECO:0007669"/>
    <property type="project" value="UniProtKB-KW"/>
</dbReference>
<dbReference type="GO" id="GO:0003676">
    <property type="term" value="F:nucleic acid binding"/>
    <property type="evidence" value="ECO:0007669"/>
    <property type="project" value="InterPro"/>
</dbReference>
<dbReference type="InterPro" id="IPR014013">
    <property type="entry name" value="Helic_SF1/SF2_ATP-bd_DinG/Rad3"/>
</dbReference>
<evidence type="ECO:0000259" key="6">
    <source>
        <dbReference type="PROSITE" id="PS51193"/>
    </source>
</evidence>
<evidence type="ECO:0000256" key="2">
    <source>
        <dbReference type="ARBA" id="ARBA00022801"/>
    </source>
</evidence>
<dbReference type="PROSITE" id="PS51193">
    <property type="entry name" value="HELICASE_ATP_BIND_2"/>
    <property type="match status" value="1"/>
</dbReference>
<dbReference type="InterPro" id="IPR045028">
    <property type="entry name" value="DinG/Rad3-like"/>
</dbReference>
<evidence type="ECO:0000256" key="5">
    <source>
        <dbReference type="SAM" id="MobiDB-lite"/>
    </source>
</evidence>
<keyword evidence="7" id="KW-0347">Helicase</keyword>
<keyword evidence="8" id="KW-1185">Reference proteome</keyword>
<feature type="compositionally biased region" description="Basic and acidic residues" evidence="5">
    <location>
        <begin position="926"/>
        <end position="947"/>
    </location>
</feature>
<dbReference type="InterPro" id="IPR011545">
    <property type="entry name" value="DEAD/DEAH_box_helicase_dom"/>
</dbReference>
<dbReference type="Pfam" id="PF13307">
    <property type="entry name" value="Helicase_C_2"/>
    <property type="match status" value="1"/>
</dbReference>
<keyword evidence="1" id="KW-0547">Nucleotide-binding</keyword>
<sequence>MGIRFLIFQCLAPVSPVFNSFTDIIRNVAFIFVHAGRPPVDGRRIYAVAAAVLEPGGGRKTFTSLIDYPRMTARERYASGVSREMTAAAPSAGAVSRQLQAFLDGTPFFMALDDYGVIDELSALSGTARFVDVGFAAEFFVPELRSHTLKSLWEYLTGRERDTVGFSPEEGLDLCIDLARHISGSCLADDHTPYAPVLRRFMARSGTLFGSAWIGLHRRFKDYFGEGVNPSKEFDTADWRRFLERVEKAAEKPKARRPLGRISRENLENLYRDLSASAPGFTYRREQVQFAGHVADALNDAAVLTIEAGTGTGKTLGYLLPAMEYLRLNPGERIVVSTYTKSLQEQLFHNEIAFIRQTLPVYPDIRIVLLKGKTSYVCVEKLDNLYDDALTGEDLLSWLYCLVTAFRFRQAEIGTVGVRIRRYLDAGGRFGRMLRDVSAGSGCPPSHTRCPAQVVTAQAGAADLVITNHHKLALLDRDPLLGGCFDNYIIDEANHFEPAVRNAFALAIHSRDIKAAADGLAHRLRSLPDGMPETNTAAAGITADLQSLREALADFRDGLLSIDSAAARGAVHTLHHDHPVFADDGLRCRVETLHAAVETVVRGFAWVKDDTLFDAANLDRKTRRHMAIHLELLEECAGTLKGIREAVVSENTVTVYRIFRKHWFVAAHPVAVGDLIRRQIYGRKRCIVYTAATLCHRDRFESFRDITGMAPSPTIEEAAAPRAFRFERIPSPFPGDAAEIIVPPGAASGKYDNKAAWVAAVSNALPELIRANQGRTLVLFSSYRDLEQILDNIGGALEALPYPLLVQRPGEPTADLCDEFRAVRESVLLGVDTFWYGVDFKGDTLTQVIITRIPYPPPNDPIQTARKHLLPARDFWERYRYDTNIKMKQGIGRLIRCETDRGKIVVLDSRYRPRRLRPPSIPRLVDAPEGREEKDHPQAEENAVADR</sequence>
<dbReference type="eggNOG" id="COG1199">
    <property type="taxonomic scope" value="Bacteria"/>
</dbReference>
<dbReference type="Gene3D" id="3.40.50.300">
    <property type="entry name" value="P-loop containing nucleotide triphosphate hydrolases"/>
    <property type="match status" value="2"/>
</dbReference>
<dbReference type="Pfam" id="PF00270">
    <property type="entry name" value="DEAD"/>
    <property type="match status" value="1"/>
</dbReference>
<evidence type="ECO:0000313" key="8">
    <source>
        <dbReference type="Proteomes" id="UP000014977"/>
    </source>
</evidence>
<comment type="similarity">
    <text evidence="4">Belongs to the helicase family. DinG subfamily.</text>
</comment>
<reference evidence="7 8" key="1">
    <citation type="journal article" date="2013" name="Genome Announc.">
        <title>Draft genome sequences for three mercury-methylating, sulfate-reducing bacteria.</title>
        <authorList>
            <person name="Brown S.D."/>
            <person name="Hurt R.A.Jr."/>
            <person name="Gilmour C.C."/>
            <person name="Elias D.A."/>
        </authorList>
    </citation>
    <scope>NUCLEOTIDE SEQUENCE [LARGE SCALE GENOMIC DNA]</scope>
    <source>
        <strain evidence="7 8">DSM 2059</strain>
    </source>
</reference>
<dbReference type="AlphaFoldDB" id="S7TLI3"/>
<dbReference type="GO" id="GO:0003678">
    <property type="term" value="F:DNA helicase activity"/>
    <property type="evidence" value="ECO:0007669"/>
    <property type="project" value="TreeGrafter"/>
</dbReference>
<evidence type="ECO:0000313" key="7">
    <source>
        <dbReference type="EMBL" id="EPR37736.1"/>
    </source>
</evidence>